<dbReference type="InterPro" id="IPR036388">
    <property type="entry name" value="WH-like_DNA-bd_sf"/>
</dbReference>
<dbReference type="InterPro" id="IPR036390">
    <property type="entry name" value="WH_DNA-bd_sf"/>
</dbReference>
<dbReference type="RefSeq" id="WP_179259711.1">
    <property type="nucleotide sequence ID" value="NZ_CP058601.1"/>
</dbReference>
<protein>
    <submittedName>
        <fullName evidence="3">Transcriptional regulator</fullName>
    </submittedName>
</protein>
<dbReference type="KEGG" id="haly:HYG82_03485"/>
<sequence>MSDRKGDAIELLEFVARSPCRIRVLETLYETSPVSRESLKDEVDVVRTTLLRNLQGLVDRGLIRERDRYYEITTAGALTAAGVQNALEQVDTAIGLRPVIERIPSNELEFDLERLADATVVEATTANPYGPVDHHAASLAEMEHARLALPATGAKPLEVSQAPIDAGATFELVVTESVAETLQSESLVADEFETIADYDTVSVSVVDTQIPFFLGIIDDSVQIGVHDDSGLPTALLESSDPVVREWAVDRFETLASRSAPVTDD</sequence>
<name>A0A7D5GQR4_9EURY</name>
<dbReference type="Proteomes" id="UP000509241">
    <property type="component" value="Chromosome"/>
</dbReference>
<reference evidence="3 4" key="1">
    <citation type="submission" date="2020-07" db="EMBL/GenBank/DDBJ databases">
        <authorList>
            <person name="Cui H."/>
        </authorList>
    </citation>
    <scope>NUCLEOTIDE SEQUENCE [LARGE SCALE GENOMIC DNA]</scope>
    <source>
        <strain evidence="3 4">YPL8</strain>
    </source>
</reference>
<gene>
    <name evidence="3" type="ORF">HYG82_03485</name>
</gene>
<dbReference type="AlphaFoldDB" id="A0A7D5GQR4"/>
<accession>A0A7D5GQR4</accession>
<dbReference type="EMBL" id="CP058601">
    <property type="protein sequence ID" value="QLG47969.1"/>
    <property type="molecule type" value="Genomic_DNA"/>
</dbReference>
<keyword evidence="4" id="KW-1185">Reference proteome</keyword>
<evidence type="ECO:0000259" key="1">
    <source>
        <dbReference type="Pfam" id="PF08350"/>
    </source>
</evidence>
<proteinExistence type="predicted"/>
<dbReference type="Gene3D" id="1.10.10.10">
    <property type="entry name" value="Winged helix-like DNA-binding domain superfamily/Winged helix DNA-binding domain"/>
    <property type="match status" value="1"/>
</dbReference>
<dbReference type="InterPro" id="IPR013561">
    <property type="entry name" value="FilR1_middle_dom"/>
</dbReference>
<organism evidence="3 4">
    <name type="scientific">Natrinema halophilum</name>
    <dbReference type="NCBI Taxonomy" id="1699371"/>
    <lineage>
        <taxon>Archaea</taxon>
        <taxon>Methanobacteriati</taxon>
        <taxon>Methanobacteriota</taxon>
        <taxon>Stenosarchaea group</taxon>
        <taxon>Halobacteria</taxon>
        <taxon>Halobacteriales</taxon>
        <taxon>Natrialbaceae</taxon>
        <taxon>Natrinema</taxon>
    </lineage>
</organism>
<dbReference type="OrthoDB" id="330490at2157"/>
<evidence type="ECO:0000259" key="2">
    <source>
        <dbReference type="Pfam" id="PF25213"/>
    </source>
</evidence>
<feature type="domain" description="HVO-A0261-like N-terminal" evidence="2">
    <location>
        <begin position="12"/>
        <end position="93"/>
    </location>
</feature>
<dbReference type="GeneID" id="56032322"/>
<feature type="domain" description="Methanogenesis regulatory protein FilR1 middle" evidence="1">
    <location>
        <begin position="128"/>
        <end position="255"/>
    </location>
</feature>
<dbReference type="Pfam" id="PF08350">
    <property type="entry name" value="FilR1_middle"/>
    <property type="match status" value="1"/>
</dbReference>
<dbReference type="Pfam" id="PF25213">
    <property type="entry name" value="HVO_A0261_N"/>
    <property type="match status" value="1"/>
</dbReference>
<evidence type="ECO:0000313" key="3">
    <source>
        <dbReference type="EMBL" id="QLG47969.1"/>
    </source>
</evidence>
<evidence type="ECO:0000313" key="4">
    <source>
        <dbReference type="Proteomes" id="UP000509241"/>
    </source>
</evidence>
<dbReference type="InterPro" id="IPR057527">
    <property type="entry name" value="HVO_A0261-like_N"/>
</dbReference>
<dbReference type="SUPFAM" id="SSF46785">
    <property type="entry name" value="Winged helix' DNA-binding domain"/>
    <property type="match status" value="1"/>
</dbReference>